<evidence type="ECO:0000256" key="2">
    <source>
        <dbReference type="ARBA" id="ARBA00022723"/>
    </source>
</evidence>
<dbReference type="PANTHER" id="PTHR13710">
    <property type="entry name" value="DNA HELICASE RECQ FAMILY MEMBER"/>
    <property type="match status" value="1"/>
</dbReference>
<dbReference type="InterPro" id="IPR004589">
    <property type="entry name" value="DNA_helicase_ATP-dep_RecQ"/>
</dbReference>
<dbReference type="SMART" id="SM00487">
    <property type="entry name" value="DEXDc"/>
    <property type="match status" value="1"/>
</dbReference>
<keyword evidence="4" id="KW-0378">Hydrolase</keyword>
<dbReference type="GO" id="GO:0030894">
    <property type="term" value="C:replisome"/>
    <property type="evidence" value="ECO:0007669"/>
    <property type="project" value="TreeGrafter"/>
</dbReference>
<reference evidence="15 16" key="1">
    <citation type="submission" date="2019-03" db="EMBL/GenBank/DDBJ databases">
        <title>Dyadobacter AR-3-6 sp. nov., isolated from arctic soil.</title>
        <authorList>
            <person name="Chaudhary D.K."/>
        </authorList>
    </citation>
    <scope>NUCLEOTIDE SEQUENCE [LARGE SCALE GENOMIC DNA]</scope>
    <source>
        <strain evidence="15 16">AR-3-6</strain>
    </source>
</reference>
<evidence type="ECO:0000256" key="3">
    <source>
        <dbReference type="ARBA" id="ARBA00022741"/>
    </source>
</evidence>
<dbReference type="EC" id="5.6.2.4" evidence="10"/>
<sequence length="639" mass="73644">MNDLHSVLKQYWGYDHFRPFQEEAIRSVMNGIDTLVLLPTGGGKSICFQVPVMAMDGVCIVVTPLIALMKDQVEQLKRRHIPAAAIHSGMNRHEIDVTLDNCIHGITKFLYVSPERLRTDIMIARAKQMKICLLAVDEAHCISAWGYDFRPSYLLISDFRDLLPGVPVMALTATATREVRADILDKLKMKSVRVFTQSFARANLSYSAFMEENKERQLIRILKNVPGTAIVYVRTRKRTKELADSLSRQGIPTQSYHAGLPFKDRGDRQMAWIKNQVRVVVATNAFGMGIDKPDVRAVIHFDLPENLEAYYQEAGRAGRDEKKAYAVALFNKIDLEELAENVERKYPPVELIKRVYQALANYYKIPVGGAEFEGFGFDIQDFAGIFGLPISETHYALKLLEEEGFLQLSENFNDPAKLHFLVDNRQLYDFQIRYREMDSFIKVLLRLYGGEMFTEYVRISESELAQIYFAPVAEVIKKLKFLQEREILVYEPRRDKPQLTFLTPRYDAAMLPLNIFEIEKKKQRDRHKAKAVVNYASNTHRCRTILLLEYFNEFDGKDCGVCDVCLANKKKEPVRDEELVKSLMAYINLQTAITPRELSQAFENIPEESLFEILRSLLEDEILLYNQFGQLTLNSQYQF</sequence>
<keyword evidence="8" id="KW-0413">Isomerase</keyword>
<keyword evidence="7" id="KW-0238">DNA-binding</keyword>
<evidence type="ECO:0000256" key="1">
    <source>
        <dbReference type="ARBA" id="ARBA00005446"/>
    </source>
</evidence>
<dbReference type="InterPro" id="IPR027417">
    <property type="entry name" value="P-loop_NTPase"/>
</dbReference>
<dbReference type="InterPro" id="IPR011545">
    <property type="entry name" value="DEAD/DEAH_box_helicase_dom"/>
</dbReference>
<dbReference type="SMART" id="SM00490">
    <property type="entry name" value="HELICc"/>
    <property type="match status" value="1"/>
</dbReference>
<dbReference type="PROSITE" id="PS51192">
    <property type="entry name" value="HELICASE_ATP_BIND_1"/>
    <property type="match status" value="1"/>
</dbReference>
<evidence type="ECO:0000256" key="8">
    <source>
        <dbReference type="ARBA" id="ARBA00023235"/>
    </source>
</evidence>
<dbReference type="Pfam" id="PF00270">
    <property type="entry name" value="DEAD"/>
    <property type="match status" value="1"/>
</dbReference>
<protein>
    <recommendedName>
        <fullName evidence="11">ATP-dependent DNA helicase RecQ</fullName>
        <ecNumber evidence="10">5.6.2.4</ecNumber>
    </recommendedName>
    <alternativeName>
        <fullName evidence="12">DNA 3'-5' helicase RecQ</fullName>
    </alternativeName>
</protein>
<comment type="caution">
    <text evidence="15">The sequence shown here is derived from an EMBL/GenBank/DDBJ whole genome shotgun (WGS) entry which is preliminary data.</text>
</comment>
<evidence type="ECO:0000256" key="7">
    <source>
        <dbReference type="ARBA" id="ARBA00023125"/>
    </source>
</evidence>
<dbReference type="GO" id="GO:0043138">
    <property type="term" value="F:3'-5' DNA helicase activity"/>
    <property type="evidence" value="ECO:0007669"/>
    <property type="project" value="UniProtKB-EC"/>
</dbReference>
<evidence type="ECO:0000256" key="4">
    <source>
        <dbReference type="ARBA" id="ARBA00022801"/>
    </source>
</evidence>
<dbReference type="PANTHER" id="PTHR13710:SF105">
    <property type="entry name" value="ATP-DEPENDENT DNA HELICASE Q1"/>
    <property type="match status" value="1"/>
</dbReference>
<dbReference type="GO" id="GO:0016787">
    <property type="term" value="F:hydrolase activity"/>
    <property type="evidence" value="ECO:0007669"/>
    <property type="project" value="UniProtKB-KW"/>
</dbReference>
<keyword evidence="2" id="KW-0479">Metal-binding</keyword>
<dbReference type="Proteomes" id="UP000294850">
    <property type="component" value="Unassembled WGS sequence"/>
</dbReference>
<dbReference type="GO" id="GO:0043590">
    <property type="term" value="C:bacterial nucleoid"/>
    <property type="evidence" value="ECO:0007669"/>
    <property type="project" value="TreeGrafter"/>
</dbReference>
<dbReference type="GO" id="GO:0006281">
    <property type="term" value="P:DNA repair"/>
    <property type="evidence" value="ECO:0007669"/>
    <property type="project" value="TreeGrafter"/>
</dbReference>
<keyword evidence="6" id="KW-0067">ATP-binding</keyword>
<dbReference type="GO" id="GO:0009378">
    <property type="term" value="F:four-way junction helicase activity"/>
    <property type="evidence" value="ECO:0007669"/>
    <property type="project" value="TreeGrafter"/>
</dbReference>
<dbReference type="GO" id="GO:0046872">
    <property type="term" value="F:metal ion binding"/>
    <property type="evidence" value="ECO:0007669"/>
    <property type="project" value="UniProtKB-KW"/>
</dbReference>
<evidence type="ECO:0000256" key="6">
    <source>
        <dbReference type="ARBA" id="ARBA00022840"/>
    </source>
</evidence>
<proteinExistence type="inferred from homology"/>
<dbReference type="GO" id="GO:0005737">
    <property type="term" value="C:cytoplasm"/>
    <property type="evidence" value="ECO:0007669"/>
    <property type="project" value="TreeGrafter"/>
</dbReference>
<evidence type="ECO:0000256" key="12">
    <source>
        <dbReference type="ARBA" id="ARBA00044550"/>
    </source>
</evidence>
<dbReference type="InterPro" id="IPR036388">
    <property type="entry name" value="WH-like_DNA-bd_sf"/>
</dbReference>
<dbReference type="Pfam" id="PF00271">
    <property type="entry name" value="Helicase_C"/>
    <property type="match status" value="1"/>
</dbReference>
<evidence type="ECO:0000256" key="5">
    <source>
        <dbReference type="ARBA" id="ARBA00022806"/>
    </source>
</evidence>
<evidence type="ECO:0000256" key="11">
    <source>
        <dbReference type="ARBA" id="ARBA00044535"/>
    </source>
</evidence>
<dbReference type="InterPro" id="IPR032284">
    <property type="entry name" value="RecQ_Zn-bd"/>
</dbReference>
<organism evidence="15 16">
    <name type="scientific">Dyadobacter psychrotolerans</name>
    <dbReference type="NCBI Taxonomy" id="2541721"/>
    <lineage>
        <taxon>Bacteria</taxon>
        <taxon>Pseudomonadati</taxon>
        <taxon>Bacteroidota</taxon>
        <taxon>Cytophagia</taxon>
        <taxon>Cytophagales</taxon>
        <taxon>Spirosomataceae</taxon>
        <taxon>Dyadobacter</taxon>
    </lineage>
</organism>
<keyword evidence="16" id="KW-1185">Reference proteome</keyword>
<dbReference type="Gene3D" id="3.40.50.300">
    <property type="entry name" value="P-loop containing nucleotide triphosphate hydrolases"/>
    <property type="match status" value="2"/>
</dbReference>
<name>A0A4R5D7Z8_9BACT</name>
<dbReference type="PROSITE" id="PS51194">
    <property type="entry name" value="HELICASE_CTER"/>
    <property type="match status" value="1"/>
</dbReference>
<dbReference type="FunFam" id="3.40.50.300:FF:001389">
    <property type="entry name" value="ATP-dependent DNA helicase RecQ"/>
    <property type="match status" value="1"/>
</dbReference>
<dbReference type="GO" id="GO:0003677">
    <property type="term" value="F:DNA binding"/>
    <property type="evidence" value="ECO:0007669"/>
    <property type="project" value="UniProtKB-KW"/>
</dbReference>
<dbReference type="AlphaFoldDB" id="A0A4R5D7Z8"/>
<dbReference type="NCBIfam" id="TIGR00614">
    <property type="entry name" value="recQ_fam"/>
    <property type="match status" value="1"/>
</dbReference>
<dbReference type="Pfam" id="PF16124">
    <property type="entry name" value="RecQ_Zn_bind"/>
    <property type="match status" value="1"/>
</dbReference>
<keyword evidence="5 15" id="KW-0347">Helicase</keyword>
<dbReference type="RefSeq" id="WP_131962508.1">
    <property type="nucleotide sequence ID" value="NZ_SMFL01000023.1"/>
</dbReference>
<feature type="domain" description="Helicase C-terminal" evidence="14">
    <location>
        <begin position="217"/>
        <end position="367"/>
    </location>
</feature>
<evidence type="ECO:0000259" key="13">
    <source>
        <dbReference type="PROSITE" id="PS51192"/>
    </source>
</evidence>
<dbReference type="EMBL" id="SMFL01000023">
    <property type="protein sequence ID" value="TDE08817.1"/>
    <property type="molecule type" value="Genomic_DNA"/>
</dbReference>
<dbReference type="CDD" id="cd17920">
    <property type="entry name" value="DEXHc_RecQ"/>
    <property type="match status" value="1"/>
</dbReference>
<comment type="similarity">
    <text evidence="1">Belongs to the helicase family. RecQ subfamily.</text>
</comment>
<accession>A0A4R5D7Z8</accession>
<dbReference type="Gene3D" id="1.10.10.10">
    <property type="entry name" value="Winged helix-like DNA-binding domain superfamily/Winged helix DNA-binding domain"/>
    <property type="match status" value="1"/>
</dbReference>
<dbReference type="GO" id="GO:0006310">
    <property type="term" value="P:DNA recombination"/>
    <property type="evidence" value="ECO:0007669"/>
    <property type="project" value="InterPro"/>
</dbReference>
<evidence type="ECO:0000313" key="15">
    <source>
        <dbReference type="EMBL" id="TDE08817.1"/>
    </source>
</evidence>
<dbReference type="InterPro" id="IPR014001">
    <property type="entry name" value="Helicase_ATP-bd"/>
</dbReference>
<dbReference type="InterPro" id="IPR001650">
    <property type="entry name" value="Helicase_C-like"/>
</dbReference>
<comment type="catalytic activity">
    <reaction evidence="9">
        <text>Couples ATP hydrolysis with the unwinding of duplex DNA by translocating in the 3'-5' direction.</text>
        <dbReference type="EC" id="5.6.2.4"/>
    </reaction>
</comment>
<dbReference type="SUPFAM" id="SSF52540">
    <property type="entry name" value="P-loop containing nucleoside triphosphate hydrolases"/>
    <property type="match status" value="1"/>
</dbReference>
<dbReference type="OrthoDB" id="9763310at2"/>
<evidence type="ECO:0000256" key="10">
    <source>
        <dbReference type="ARBA" id="ARBA00034808"/>
    </source>
</evidence>
<keyword evidence="3" id="KW-0547">Nucleotide-binding</keyword>
<evidence type="ECO:0000313" key="16">
    <source>
        <dbReference type="Proteomes" id="UP000294850"/>
    </source>
</evidence>
<evidence type="ECO:0000256" key="9">
    <source>
        <dbReference type="ARBA" id="ARBA00034617"/>
    </source>
</evidence>
<gene>
    <name evidence="15" type="ORF">E0F88_31710</name>
</gene>
<dbReference type="GO" id="GO:0005524">
    <property type="term" value="F:ATP binding"/>
    <property type="evidence" value="ECO:0007669"/>
    <property type="project" value="UniProtKB-KW"/>
</dbReference>
<evidence type="ECO:0000259" key="14">
    <source>
        <dbReference type="PROSITE" id="PS51194"/>
    </source>
</evidence>
<feature type="domain" description="Helicase ATP-binding" evidence="13">
    <location>
        <begin position="25"/>
        <end position="193"/>
    </location>
</feature>